<accession>A0AAE1B6Y8</accession>
<proteinExistence type="predicted"/>
<evidence type="ECO:0000313" key="2">
    <source>
        <dbReference type="EMBL" id="KAK3800707.1"/>
    </source>
</evidence>
<sequence length="79" mass="8726">MEDDQAVNETSANRYHSLHLNSNMKNHSNDMDRADGGGSCNSDTESDTEINSPPVNGYSDKSLLEKYCRSASSRDQLVD</sequence>
<keyword evidence="3" id="KW-1185">Reference proteome</keyword>
<dbReference type="AlphaFoldDB" id="A0AAE1B6Y8"/>
<feature type="region of interest" description="Disordered" evidence="1">
    <location>
        <begin position="1"/>
        <end position="64"/>
    </location>
</feature>
<comment type="caution">
    <text evidence="2">The sequence shown here is derived from an EMBL/GenBank/DDBJ whole genome shotgun (WGS) entry which is preliminary data.</text>
</comment>
<reference evidence="2" key="1">
    <citation type="journal article" date="2023" name="G3 (Bethesda)">
        <title>A reference genome for the long-term kleptoplast-retaining sea slug Elysia crispata morphotype clarki.</title>
        <authorList>
            <person name="Eastman K.E."/>
            <person name="Pendleton A.L."/>
            <person name="Shaikh M.A."/>
            <person name="Suttiyut T."/>
            <person name="Ogas R."/>
            <person name="Tomko P."/>
            <person name="Gavelis G."/>
            <person name="Widhalm J.R."/>
            <person name="Wisecaver J.H."/>
        </authorList>
    </citation>
    <scope>NUCLEOTIDE SEQUENCE</scope>
    <source>
        <strain evidence="2">ECLA1</strain>
    </source>
</reference>
<dbReference type="Proteomes" id="UP001283361">
    <property type="component" value="Unassembled WGS sequence"/>
</dbReference>
<organism evidence="2 3">
    <name type="scientific">Elysia crispata</name>
    <name type="common">lettuce slug</name>
    <dbReference type="NCBI Taxonomy" id="231223"/>
    <lineage>
        <taxon>Eukaryota</taxon>
        <taxon>Metazoa</taxon>
        <taxon>Spiralia</taxon>
        <taxon>Lophotrochozoa</taxon>
        <taxon>Mollusca</taxon>
        <taxon>Gastropoda</taxon>
        <taxon>Heterobranchia</taxon>
        <taxon>Euthyneura</taxon>
        <taxon>Panpulmonata</taxon>
        <taxon>Sacoglossa</taxon>
        <taxon>Placobranchoidea</taxon>
        <taxon>Plakobranchidae</taxon>
        <taxon>Elysia</taxon>
    </lineage>
</organism>
<gene>
    <name evidence="2" type="ORF">RRG08_003113</name>
</gene>
<dbReference type="EMBL" id="JAWDGP010000422">
    <property type="protein sequence ID" value="KAK3800707.1"/>
    <property type="molecule type" value="Genomic_DNA"/>
</dbReference>
<feature type="compositionally biased region" description="Polar residues" evidence="1">
    <location>
        <begin position="7"/>
        <end position="26"/>
    </location>
</feature>
<protein>
    <submittedName>
        <fullName evidence="2">Uncharacterized protein</fullName>
    </submittedName>
</protein>
<name>A0AAE1B6Y8_9GAST</name>
<evidence type="ECO:0000313" key="3">
    <source>
        <dbReference type="Proteomes" id="UP001283361"/>
    </source>
</evidence>
<evidence type="ECO:0000256" key="1">
    <source>
        <dbReference type="SAM" id="MobiDB-lite"/>
    </source>
</evidence>